<evidence type="ECO:0000256" key="1">
    <source>
        <dbReference type="SAM" id="Phobius"/>
    </source>
</evidence>
<feature type="transmembrane region" description="Helical" evidence="1">
    <location>
        <begin position="392"/>
        <end position="416"/>
    </location>
</feature>
<protein>
    <submittedName>
        <fullName evidence="2">Uncharacterized protein</fullName>
    </submittedName>
</protein>
<evidence type="ECO:0000313" key="2">
    <source>
        <dbReference type="EMBL" id="OGY91934.1"/>
    </source>
</evidence>
<proteinExistence type="predicted"/>
<dbReference type="EMBL" id="MHKO01000033">
    <property type="protein sequence ID" value="OGY91934.1"/>
    <property type="molecule type" value="Genomic_DNA"/>
</dbReference>
<feature type="transmembrane region" description="Helical" evidence="1">
    <location>
        <begin position="335"/>
        <end position="355"/>
    </location>
</feature>
<feature type="transmembrane region" description="Helical" evidence="1">
    <location>
        <begin position="307"/>
        <end position="329"/>
    </location>
</feature>
<name>A0A1G2BRZ8_9BACT</name>
<comment type="caution">
    <text evidence="2">The sequence shown here is derived from an EMBL/GenBank/DDBJ whole genome shotgun (WGS) entry which is preliminary data.</text>
</comment>
<accession>A0A1G2BRZ8</accession>
<dbReference type="STRING" id="1798553.A3H70_02205"/>
<feature type="transmembrane region" description="Helical" evidence="1">
    <location>
        <begin position="422"/>
        <end position="442"/>
    </location>
</feature>
<evidence type="ECO:0000313" key="3">
    <source>
        <dbReference type="Proteomes" id="UP000178109"/>
    </source>
</evidence>
<sequence length="522" mass="60583">MISVIQPIQNLIAAARAEHESRLAPKDEPVISISTRTSRASFVYERMRNAVDYKEEHLIRRTAIERILKRMISSGETKNLGENLAHELIHARYLPNKAIPLKKLGQLEQILEKYFLLLGLAPLPEIISPKSLPGWILNLMASEIDEFLLPPYTMHASINTMYEIMNREIHVEEPIEPAERSKQIYLAVSRTLYHNDDNLKFHLFLLYYPDWRQADAALIREVGENLKIIRQRIEADLIHPFKKKLITMMRKHVVYFSILTEIIAKNPDEVAEALHSDDHFSELVTAAGNAHYRSSRNKLRRSIGRSVIYLLLTKFLIALILEIPFEYWLLQRYDVVPLLINLAFPPSLLTIIALSTRLPDDENTKIITRNILRIIQGQTEVIQIPKTKRQKIVLRILFAVFYSALFGVSFGLMIYLLNWLNFTVVSMFVFLLFLSLVSLFAYRIRRSSQELIVTPPPGGLIRSLWSFMTIPILHAGKWMSGKFAQLNIFIFILDFVIEAPFKSFIKITEDWMNYVNEKKEEI</sequence>
<keyword evidence="1" id="KW-1133">Transmembrane helix</keyword>
<keyword evidence="1" id="KW-0472">Membrane</keyword>
<dbReference type="AlphaFoldDB" id="A0A1G2BRZ8"/>
<dbReference type="Proteomes" id="UP000178109">
    <property type="component" value="Unassembled WGS sequence"/>
</dbReference>
<keyword evidence="1" id="KW-0812">Transmembrane</keyword>
<reference evidence="2 3" key="1">
    <citation type="journal article" date="2016" name="Nat. Commun.">
        <title>Thousands of microbial genomes shed light on interconnected biogeochemical processes in an aquifer system.</title>
        <authorList>
            <person name="Anantharaman K."/>
            <person name="Brown C.T."/>
            <person name="Hug L.A."/>
            <person name="Sharon I."/>
            <person name="Castelle C.J."/>
            <person name="Probst A.J."/>
            <person name="Thomas B.C."/>
            <person name="Singh A."/>
            <person name="Wilkins M.J."/>
            <person name="Karaoz U."/>
            <person name="Brodie E.L."/>
            <person name="Williams K.H."/>
            <person name="Hubbard S.S."/>
            <person name="Banfield J.F."/>
        </authorList>
    </citation>
    <scope>NUCLEOTIDE SEQUENCE [LARGE SCALE GENOMIC DNA]</scope>
</reference>
<organism evidence="2 3">
    <name type="scientific">Candidatus Komeilibacteria bacterium RIFCSPLOWO2_02_FULL_48_11</name>
    <dbReference type="NCBI Taxonomy" id="1798553"/>
    <lineage>
        <taxon>Bacteria</taxon>
        <taxon>Candidatus Komeiliibacteriota</taxon>
    </lineage>
</organism>
<gene>
    <name evidence="2" type="ORF">A3H70_02205</name>
</gene>